<proteinExistence type="predicted"/>
<organism evidence="3 4">
    <name type="scientific">Emericellopsis cladophorae</name>
    <dbReference type="NCBI Taxonomy" id="2686198"/>
    <lineage>
        <taxon>Eukaryota</taxon>
        <taxon>Fungi</taxon>
        <taxon>Dikarya</taxon>
        <taxon>Ascomycota</taxon>
        <taxon>Pezizomycotina</taxon>
        <taxon>Sordariomycetes</taxon>
        <taxon>Hypocreomycetidae</taxon>
        <taxon>Hypocreales</taxon>
        <taxon>Bionectriaceae</taxon>
        <taxon>Emericellopsis</taxon>
    </lineage>
</organism>
<protein>
    <recommendedName>
        <fullName evidence="2">Dynamin N-terminal domain-containing protein</fullName>
    </recommendedName>
</protein>
<accession>A0A9Q0BAL6</accession>
<name>A0A9Q0BAL6_9HYPO</name>
<dbReference type="Pfam" id="PF00350">
    <property type="entry name" value="Dynamin_N"/>
    <property type="match status" value="1"/>
</dbReference>
<sequence>MRLSPAGGVSDMTGLAEALDTAGPRSQRANSLTPSIAGEAPDPESARNRRRSRRASSQPVRVRHEVSDEELPGAAHSAEFRHAFQISKRLMADMENILRGSALHAEEESTIHGLHAEAVKLAEFQYPSTRIVGFVGDSGVGKSSLLNSLLDTRALARTSNSGEACTCVATEYHYHPEETFNIKTNLFTVEELRDQLRSMLRCYRHFHLHGHAMEADEKRDLELGAKLAIDTFRAMFHGRLRNEDFLVTDMEDTVLEVLSRVYSNATILSTGLILVDLPGLRDLNAARRIITERYLIQCDEIFAVCNIGRAATDEGVSNVFELARQARLSNVGIDVQAEEALIGSTGDRADKIREMMAAIATDERDARRVQDELDVFGNEDLSEDEREDWIELTMRQNRIRSVAYQRDITWHFMGN</sequence>
<dbReference type="Proteomes" id="UP001055219">
    <property type="component" value="Unassembled WGS sequence"/>
</dbReference>
<dbReference type="PANTHER" id="PTHR36681:SF3">
    <property type="entry name" value="NUCLEAR GTPASE, GERMINAL CENTER-ASSOCIATED, TANDEM DUPLICATE 3"/>
    <property type="match status" value="1"/>
</dbReference>
<evidence type="ECO:0000313" key="3">
    <source>
        <dbReference type="EMBL" id="KAI6777846.1"/>
    </source>
</evidence>
<dbReference type="EMBL" id="JAGIXG020000096">
    <property type="protein sequence ID" value="KAI6777846.1"/>
    <property type="molecule type" value="Genomic_DNA"/>
</dbReference>
<dbReference type="InterPro" id="IPR027417">
    <property type="entry name" value="P-loop_NTPase"/>
</dbReference>
<dbReference type="PANTHER" id="PTHR36681">
    <property type="entry name" value="NUCLEAR GTPASE, GERMINAL CENTER-ASSOCIATED, TANDEM DUPLICATE 3"/>
    <property type="match status" value="1"/>
</dbReference>
<reference evidence="3" key="1">
    <citation type="journal article" date="2021" name="J Fungi (Basel)">
        <title>Genomic and Metabolomic Analyses of the Marine Fungus Emericellopsis cladophorae: Insights into Saltwater Adaptability Mechanisms and Its Biosynthetic Potential.</title>
        <authorList>
            <person name="Goncalves M.F.M."/>
            <person name="Hilario S."/>
            <person name="Van de Peer Y."/>
            <person name="Esteves A.C."/>
            <person name="Alves A."/>
        </authorList>
    </citation>
    <scope>NUCLEOTIDE SEQUENCE</scope>
    <source>
        <strain evidence="3">MUM 19.33</strain>
    </source>
</reference>
<evidence type="ECO:0000256" key="1">
    <source>
        <dbReference type="SAM" id="MobiDB-lite"/>
    </source>
</evidence>
<dbReference type="InterPro" id="IPR045063">
    <property type="entry name" value="Dynamin_N"/>
</dbReference>
<dbReference type="RefSeq" id="XP_051358702.1">
    <property type="nucleotide sequence ID" value="XM_051510395.1"/>
</dbReference>
<dbReference type="SUPFAM" id="SSF52540">
    <property type="entry name" value="P-loop containing nucleoside triphosphate hydrolases"/>
    <property type="match status" value="1"/>
</dbReference>
<comment type="caution">
    <text evidence="3">The sequence shown here is derived from an EMBL/GenBank/DDBJ whole genome shotgun (WGS) entry which is preliminary data.</text>
</comment>
<feature type="region of interest" description="Disordered" evidence="1">
    <location>
        <begin position="1"/>
        <end position="70"/>
    </location>
</feature>
<evidence type="ECO:0000259" key="2">
    <source>
        <dbReference type="Pfam" id="PF00350"/>
    </source>
</evidence>
<reference evidence="3" key="2">
    <citation type="submission" date="2022-07" db="EMBL/GenBank/DDBJ databases">
        <authorList>
            <person name="Goncalves M.F.M."/>
            <person name="Hilario S."/>
            <person name="Van De Peer Y."/>
            <person name="Esteves A.C."/>
            <person name="Alves A."/>
        </authorList>
    </citation>
    <scope>NUCLEOTIDE SEQUENCE</scope>
    <source>
        <strain evidence="3">MUM 19.33</strain>
    </source>
</reference>
<feature type="domain" description="Dynamin N-terminal" evidence="2">
    <location>
        <begin position="132"/>
        <end position="314"/>
    </location>
</feature>
<dbReference type="OrthoDB" id="3598281at2759"/>
<evidence type="ECO:0000313" key="4">
    <source>
        <dbReference type="Proteomes" id="UP001055219"/>
    </source>
</evidence>
<dbReference type="Gene3D" id="3.40.50.300">
    <property type="entry name" value="P-loop containing nucleotide triphosphate hydrolases"/>
    <property type="match status" value="1"/>
</dbReference>
<dbReference type="GeneID" id="75827074"/>
<dbReference type="AlphaFoldDB" id="A0A9Q0BAL6"/>
<keyword evidence="4" id="KW-1185">Reference proteome</keyword>
<gene>
    <name evidence="3" type="ORF">J7T54_000555</name>
</gene>